<proteinExistence type="predicted"/>
<keyword evidence="2" id="KW-1185">Reference proteome</keyword>
<dbReference type="Proteomes" id="UP000465135">
    <property type="component" value="Segment"/>
</dbReference>
<gene>
    <name evidence="1" type="ORF">glasur_4</name>
</gene>
<protein>
    <submittedName>
        <fullName evidence="1">Uncharacterized protein</fullName>
    </submittedName>
</protein>
<evidence type="ECO:0000313" key="2">
    <source>
        <dbReference type="Proteomes" id="UP000465135"/>
    </source>
</evidence>
<accession>A0A6B9WNL2</accession>
<reference evidence="2" key="1">
    <citation type="submission" date="2019-12" db="EMBL/GenBank/DDBJ databases">
        <authorList>
            <person name="Olsen N.S."/>
            <person name="Junco L.M.F."/>
            <person name="Kot W."/>
            <person name="Hansen L.H."/>
        </authorList>
    </citation>
    <scope>NUCLEOTIDE SEQUENCE [LARGE SCALE GENOMIC DNA]</scope>
</reference>
<organism evidence="1 2">
    <name type="scientific">Escherichia phage glasur</name>
    <dbReference type="NCBI Taxonomy" id="2696400"/>
    <lineage>
        <taxon>Viruses</taxon>
        <taxon>Duplodnaviria</taxon>
        <taxon>Heunggongvirae</taxon>
        <taxon>Uroviricota</taxon>
        <taxon>Caudoviricetes</taxon>
        <taxon>Autographivirales</taxon>
        <taxon>Autoscriptoviridae</taxon>
        <taxon>Stentvirinae</taxon>
        <taxon>Bonnellvirus</taxon>
        <taxon>Bonnellvirus glasur</taxon>
    </lineage>
</organism>
<sequence length="112" mass="11861">MSTLKLVLISNIAADAFDADDVAELQPQTFVGFQRDGEPGALVVGPTGGDGAEEVKAHFHEGNLPPALPLQLVAMFEGLAFVSPDNLKEATIEVIAEYEQDGDDDDDVDFSA</sequence>
<name>A0A6B9WNL2_9CAUD</name>
<dbReference type="EMBL" id="MN850583">
    <property type="protein sequence ID" value="QHR67393.1"/>
    <property type="molecule type" value="Genomic_DNA"/>
</dbReference>
<evidence type="ECO:0000313" key="1">
    <source>
        <dbReference type="EMBL" id="QHR67393.1"/>
    </source>
</evidence>